<dbReference type="PANTHER" id="PTHR16128:SF5">
    <property type="entry name" value="FAD_NAD(P)-BINDING OXIDOREDUCTASE FAMILY PROTEIN"/>
    <property type="match status" value="1"/>
</dbReference>
<feature type="domain" description="Amine oxidase" evidence="2">
    <location>
        <begin position="78"/>
        <end position="302"/>
    </location>
</feature>
<proteinExistence type="predicted"/>
<dbReference type="EMBL" id="WTYP01000001">
    <property type="protein sequence ID" value="MXP46205.1"/>
    <property type="molecule type" value="Genomic_DNA"/>
</dbReference>
<gene>
    <name evidence="3" type="ORF">GRI43_02205</name>
</gene>
<keyword evidence="4" id="KW-1185">Reference proteome</keyword>
<protein>
    <submittedName>
        <fullName evidence="3">NAD(P)-binding protein</fullName>
    </submittedName>
</protein>
<dbReference type="Gene3D" id="3.90.660.10">
    <property type="match status" value="1"/>
</dbReference>
<dbReference type="Gene3D" id="3.50.50.60">
    <property type="entry name" value="FAD/NAD(P)-binding domain"/>
    <property type="match status" value="1"/>
</dbReference>
<dbReference type="AlphaFoldDB" id="A0A6I4UXB7"/>
<dbReference type="PANTHER" id="PTHR16128">
    <property type="entry name" value="FAD/NAD(P)-BINDING OXIDOREDUCTASE FAMILY PROTEIN"/>
    <property type="match status" value="1"/>
</dbReference>
<dbReference type="SUPFAM" id="SSF51905">
    <property type="entry name" value="FAD/NAD(P)-binding domain"/>
    <property type="match status" value="1"/>
</dbReference>
<dbReference type="GO" id="GO:0016491">
    <property type="term" value="F:oxidoreductase activity"/>
    <property type="evidence" value="ECO:0007669"/>
    <property type="project" value="InterPro"/>
</dbReference>
<evidence type="ECO:0000259" key="2">
    <source>
        <dbReference type="Pfam" id="PF01593"/>
    </source>
</evidence>
<sequence length="306" mass="32847">MAGLACGTALASHGLQPHLFDKGRGPGGRMATRRAGNDGEQLRFDHGAQYFTDSDPAFTATIGKWLARGVVAPWPAAGSNAYVGVPGMNAPLKFMASELDVDWATRITSLNAQQNAWQVEFEDRTETFSHCLIALPAEQAADILVGAAPQFSAQAAASVSEPCWAVMVSFAQPLPIEQDAIADRQGKISWAARNSAKPGRGTGECWVLHASPDHSRAILELDADHAAKQLLQEFFEQQGIEPQPAEFLTAHRWRYAKAQRPAGDGPLALWDADARIGAAGDWLVNPKVEGAWRSGRALAEMVIASL</sequence>
<name>A0A6I4UXB7_9SPHN</name>
<reference evidence="3 4" key="1">
    <citation type="submission" date="2019-12" db="EMBL/GenBank/DDBJ databases">
        <title>Genomic-based taxomic classification of the family Erythrobacteraceae.</title>
        <authorList>
            <person name="Xu L."/>
        </authorList>
    </citation>
    <scope>NUCLEOTIDE SEQUENCE [LARGE SCALE GENOMIC DNA]</scope>
    <source>
        <strain evidence="3 4">SW-109</strain>
    </source>
</reference>
<evidence type="ECO:0000313" key="4">
    <source>
        <dbReference type="Proteomes" id="UP000471435"/>
    </source>
</evidence>
<organism evidence="3 4">
    <name type="scientific">Pontixanthobacter luteolus</name>
    <dbReference type="NCBI Taxonomy" id="295089"/>
    <lineage>
        <taxon>Bacteria</taxon>
        <taxon>Pseudomonadati</taxon>
        <taxon>Pseudomonadota</taxon>
        <taxon>Alphaproteobacteria</taxon>
        <taxon>Sphingomonadales</taxon>
        <taxon>Erythrobacteraceae</taxon>
        <taxon>Pontixanthobacter</taxon>
    </lineage>
</organism>
<feature type="region of interest" description="Disordered" evidence="1">
    <location>
        <begin position="17"/>
        <end position="37"/>
    </location>
</feature>
<dbReference type="InterPro" id="IPR036188">
    <property type="entry name" value="FAD/NAD-bd_sf"/>
</dbReference>
<comment type="caution">
    <text evidence="3">The sequence shown here is derived from an EMBL/GenBank/DDBJ whole genome shotgun (WGS) entry which is preliminary data.</text>
</comment>
<evidence type="ECO:0000256" key="1">
    <source>
        <dbReference type="SAM" id="MobiDB-lite"/>
    </source>
</evidence>
<dbReference type="Pfam" id="PF01593">
    <property type="entry name" value="Amino_oxidase"/>
    <property type="match status" value="1"/>
</dbReference>
<dbReference type="InterPro" id="IPR002937">
    <property type="entry name" value="Amino_oxidase"/>
</dbReference>
<dbReference type="Pfam" id="PF13450">
    <property type="entry name" value="NAD_binding_8"/>
    <property type="match status" value="1"/>
</dbReference>
<dbReference type="OrthoDB" id="5792777at2"/>
<evidence type="ECO:0000313" key="3">
    <source>
        <dbReference type="EMBL" id="MXP46205.1"/>
    </source>
</evidence>
<accession>A0A6I4UXB7</accession>
<dbReference type="Proteomes" id="UP000471435">
    <property type="component" value="Unassembled WGS sequence"/>
</dbReference>